<gene>
    <name evidence="2" type="ORF">P154DRAFT_63908</name>
</gene>
<feature type="region of interest" description="Disordered" evidence="1">
    <location>
        <begin position="428"/>
        <end position="461"/>
    </location>
</feature>
<protein>
    <recommendedName>
        <fullName evidence="4">BTB domain-containing protein</fullName>
    </recommendedName>
</protein>
<feature type="compositionally biased region" description="Acidic residues" evidence="1">
    <location>
        <begin position="428"/>
        <end position="440"/>
    </location>
</feature>
<evidence type="ECO:0008006" key="4">
    <source>
        <dbReference type="Google" id="ProtNLM"/>
    </source>
</evidence>
<organism evidence="2 3">
    <name type="scientific">Amniculicola lignicola CBS 123094</name>
    <dbReference type="NCBI Taxonomy" id="1392246"/>
    <lineage>
        <taxon>Eukaryota</taxon>
        <taxon>Fungi</taxon>
        <taxon>Dikarya</taxon>
        <taxon>Ascomycota</taxon>
        <taxon>Pezizomycotina</taxon>
        <taxon>Dothideomycetes</taxon>
        <taxon>Pleosporomycetidae</taxon>
        <taxon>Pleosporales</taxon>
        <taxon>Amniculicolaceae</taxon>
        <taxon>Amniculicola</taxon>
    </lineage>
</organism>
<accession>A0A6A5WQJ3</accession>
<dbReference type="EMBL" id="ML977569">
    <property type="protein sequence ID" value="KAF2003972.1"/>
    <property type="molecule type" value="Genomic_DNA"/>
</dbReference>
<evidence type="ECO:0000313" key="3">
    <source>
        <dbReference type="Proteomes" id="UP000799779"/>
    </source>
</evidence>
<sequence>MATNPANDATSISEVTRAAASLQLAAGPDEVTANTPDRTVDGDTTVIAERGDLDFVVSSRHGNHSQQFLVYSRCVRIASALWAKQLNATTPATFDRTRQIHIFEDRVDLVILILNACHLFHDRIPSSLSFDDLSALAVLCGVHAIVICNLHPFINSWVHPWRPMIGVTGYHMWLAIAYEFGLRQIFASASEAIALNMRISDGGSLITPEGVRLFSEDISKTTVGMCLTQSANLLLILSCLEGHLLQIRASTLVDIVECYDKHIAYLEESIRTWQPNTTCRKIALVYLTQGLQKLKWNKIQQHTKTVRIAKEVKLSVSDLLASLLAINVPDCTCPHNGEATHENFSVPPLRLHDKDFVYRNSMVDGHFTEKEAILGRPTSSGPSITKARWGNIGKFRRPTKPAPMPPLVETPVWQHWAATQWQMQDKDWAEEDMEDEEDEEYRYRAPAPGEEPDEEYCEDEE</sequence>
<evidence type="ECO:0000313" key="2">
    <source>
        <dbReference type="EMBL" id="KAF2003972.1"/>
    </source>
</evidence>
<proteinExistence type="predicted"/>
<reference evidence="2" key="1">
    <citation type="journal article" date="2020" name="Stud. Mycol.">
        <title>101 Dothideomycetes genomes: a test case for predicting lifestyles and emergence of pathogens.</title>
        <authorList>
            <person name="Haridas S."/>
            <person name="Albert R."/>
            <person name="Binder M."/>
            <person name="Bloem J."/>
            <person name="Labutti K."/>
            <person name="Salamov A."/>
            <person name="Andreopoulos B."/>
            <person name="Baker S."/>
            <person name="Barry K."/>
            <person name="Bills G."/>
            <person name="Bluhm B."/>
            <person name="Cannon C."/>
            <person name="Castanera R."/>
            <person name="Culley D."/>
            <person name="Daum C."/>
            <person name="Ezra D."/>
            <person name="Gonzalez J."/>
            <person name="Henrissat B."/>
            <person name="Kuo A."/>
            <person name="Liang C."/>
            <person name="Lipzen A."/>
            <person name="Lutzoni F."/>
            <person name="Magnuson J."/>
            <person name="Mondo S."/>
            <person name="Nolan M."/>
            <person name="Ohm R."/>
            <person name="Pangilinan J."/>
            <person name="Park H.-J."/>
            <person name="Ramirez L."/>
            <person name="Alfaro M."/>
            <person name="Sun H."/>
            <person name="Tritt A."/>
            <person name="Yoshinaga Y."/>
            <person name="Zwiers L.-H."/>
            <person name="Turgeon B."/>
            <person name="Goodwin S."/>
            <person name="Spatafora J."/>
            <person name="Crous P."/>
            <person name="Grigoriev I."/>
        </authorList>
    </citation>
    <scope>NUCLEOTIDE SEQUENCE</scope>
    <source>
        <strain evidence="2">CBS 123094</strain>
    </source>
</reference>
<evidence type="ECO:0000256" key="1">
    <source>
        <dbReference type="SAM" id="MobiDB-lite"/>
    </source>
</evidence>
<name>A0A6A5WQJ3_9PLEO</name>
<dbReference type="AlphaFoldDB" id="A0A6A5WQJ3"/>
<dbReference type="Proteomes" id="UP000799779">
    <property type="component" value="Unassembled WGS sequence"/>
</dbReference>
<feature type="compositionally biased region" description="Acidic residues" evidence="1">
    <location>
        <begin position="450"/>
        <end position="461"/>
    </location>
</feature>
<keyword evidence="3" id="KW-1185">Reference proteome</keyword>